<comment type="caution">
    <text evidence="19">The sequence shown here is derived from an EMBL/GenBank/DDBJ whole genome shotgun (WGS) entry which is preliminary data.</text>
</comment>
<evidence type="ECO:0000256" key="12">
    <source>
        <dbReference type="ARBA" id="ARBA00022801"/>
    </source>
</evidence>
<evidence type="ECO:0000313" key="19">
    <source>
        <dbReference type="EMBL" id="OSI17979.1"/>
    </source>
</evidence>
<evidence type="ECO:0000256" key="7">
    <source>
        <dbReference type="ARBA" id="ARBA00019179"/>
    </source>
</evidence>
<evidence type="ECO:0000256" key="4">
    <source>
        <dbReference type="ARBA" id="ARBA00004496"/>
    </source>
</evidence>
<dbReference type="NCBIfam" id="NF000596">
    <property type="entry name" value="PRK00015.1-4"/>
    <property type="match status" value="1"/>
</dbReference>
<evidence type="ECO:0000256" key="15">
    <source>
        <dbReference type="PROSITE-ProRule" id="PRU01319"/>
    </source>
</evidence>
<comment type="catalytic activity">
    <reaction evidence="1 14 15 16">
        <text>Endonucleolytic cleavage to 5'-phosphomonoester.</text>
        <dbReference type="EC" id="3.1.26.4"/>
    </reaction>
</comment>
<evidence type="ECO:0000256" key="10">
    <source>
        <dbReference type="ARBA" id="ARBA00022723"/>
    </source>
</evidence>
<evidence type="ECO:0000256" key="3">
    <source>
        <dbReference type="ARBA" id="ARBA00004065"/>
    </source>
</evidence>
<evidence type="ECO:0000256" key="13">
    <source>
        <dbReference type="ARBA" id="ARBA00023211"/>
    </source>
</evidence>
<dbReference type="STRING" id="194197.BWD09_04295"/>
<evidence type="ECO:0000259" key="18">
    <source>
        <dbReference type="PROSITE" id="PS51975"/>
    </source>
</evidence>
<dbReference type="GO" id="GO:0043137">
    <property type="term" value="P:DNA replication, removal of RNA primer"/>
    <property type="evidence" value="ECO:0007669"/>
    <property type="project" value="TreeGrafter"/>
</dbReference>
<dbReference type="Gene3D" id="3.30.420.10">
    <property type="entry name" value="Ribonuclease H-like superfamily/Ribonuclease H"/>
    <property type="match status" value="1"/>
</dbReference>
<keyword evidence="20" id="KW-1185">Reference proteome</keyword>
<dbReference type="GO" id="GO:0004523">
    <property type="term" value="F:RNA-DNA hybrid ribonuclease activity"/>
    <property type="evidence" value="ECO:0007669"/>
    <property type="project" value="UniProtKB-UniRule"/>
</dbReference>
<comment type="subcellular location">
    <subcellularLocation>
        <location evidence="4 14">Cytoplasm</location>
    </subcellularLocation>
</comment>
<dbReference type="InterPro" id="IPR036397">
    <property type="entry name" value="RNaseH_sf"/>
</dbReference>
<evidence type="ECO:0000256" key="14">
    <source>
        <dbReference type="HAMAP-Rule" id="MF_00052"/>
    </source>
</evidence>
<dbReference type="InterPro" id="IPR022898">
    <property type="entry name" value="RNase_HII"/>
</dbReference>
<evidence type="ECO:0000256" key="2">
    <source>
        <dbReference type="ARBA" id="ARBA00001946"/>
    </source>
</evidence>
<feature type="domain" description="RNase H type-2" evidence="18">
    <location>
        <begin position="33"/>
        <end position="223"/>
    </location>
</feature>
<keyword evidence="8 14" id="KW-0963">Cytoplasm</keyword>
<evidence type="ECO:0000313" key="20">
    <source>
        <dbReference type="Proteomes" id="UP000193118"/>
    </source>
</evidence>
<proteinExistence type="inferred from homology"/>
<comment type="cofactor">
    <cofactor evidence="14 15">
        <name>Mn(2+)</name>
        <dbReference type="ChEBI" id="CHEBI:29035"/>
    </cofactor>
    <cofactor evidence="14 15">
        <name>Mg(2+)</name>
        <dbReference type="ChEBI" id="CHEBI:18420"/>
    </cofactor>
    <text evidence="14 15">Manganese or magnesium. Binds 1 divalent metal ion per monomer in the absence of substrate. May bind a second metal ion after substrate binding.</text>
</comment>
<feature type="binding site" evidence="14 15">
    <location>
        <position position="39"/>
    </location>
    <ligand>
        <name>a divalent metal cation</name>
        <dbReference type="ChEBI" id="CHEBI:60240"/>
    </ligand>
</feature>
<dbReference type="InterPro" id="IPR012337">
    <property type="entry name" value="RNaseH-like_sf"/>
</dbReference>
<dbReference type="EMBL" id="MTBO01000006">
    <property type="protein sequence ID" value="OSI17979.1"/>
    <property type="molecule type" value="Genomic_DNA"/>
</dbReference>
<evidence type="ECO:0000256" key="5">
    <source>
        <dbReference type="ARBA" id="ARBA00007383"/>
    </source>
</evidence>
<comment type="function">
    <text evidence="3 14 16">Endonuclease that specifically degrades the RNA of RNA-DNA hybrids.</text>
</comment>
<dbReference type="FunFam" id="3.30.420.10:FF:000006">
    <property type="entry name" value="Ribonuclease HII"/>
    <property type="match status" value="1"/>
</dbReference>
<keyword evidence="10 14" id="KW-0479">Metal-binding</keyword>
<dbReference type="GO" id="GO:0030145">
    <property type="term" value="F:manganese ion binding"/>
    <property type="evidence" value="ECO:0007669"/>
    <property type="project" value="UniProtKB-UniRule"/>
</dbReference>
<dbReference type="Pfam" id="PF01351">
    <property type="entry name" value="RNase_HII"/>
    <property type="match status" value="1"/>
</dbReference>
<dbReference type="GO" id="GO:0032299">
    <property type="term" value="C:ribonuclease H2 complex"/>
    <property type="evidence" value="ECO:0007669"/>
    <property type="project" value="TreeGrafter"/>
</dbReference>
<dbReference type="NCBIfam" id="NF000595">
    <property type="entry name" value="PRK00015.1-3"/>
    <property type="match status" value="1"/>
</dbReference>
<comment type="cofactor">
    <cofactor evidence="2">
        <name>Mg(2+)</name>
        <dbReference type="ChEBI" id="CHEBI:18420"/>
    </cofactor>
</comment>
<dbReference type="AlphaFoldDB" id="A0A1X3DDF0"/>
<protein>
    <recommendedName>
        <fullName evidence="7 14">Ribonuclease HII</fullName>
        <shortName evidence="14">RNase HII</shortName>
        <ecNumber evidence="6 14">3.1.26.4</ecNumber>
    </recommendedName>
</protein>
<organism evidence="19 20">
    <name type="scientific">Neisseria dentiae</name>
    <dbReference type="NCBI Taxonomy" id="194197"/>
    <lineage>
        <taxon>Bacteria</taxon>
        <taxon>Pseudomonadati</taxon>
        <taxon>Pseudomonadota</taxon>
        <taxon>Betaproteobacteria</taxon>
        <taxon>Neisseriales</taxon>
        <taxon>Neisseriaceae</taxon>
        <taxon>Neisseria</taxon>
    </lineage>
</organism>
<keyword evidence="12 14" id="KW-0378">Hydrolase</keyword>
<gene>
    <name evidence="14" type="primary">rnhB</name>
    <name evidence="19" type="ORF">BWD09_04295</name>
</gene>
<feature type="region of interest" description="Disordered" evidence="17">
    <location>
        <begin position="1"/>
        <end position="20"/>
    </location>
</feature>
<dbReference type="HAMAP" id="MF_00052_B">
    <property type="entry name" value="RNase_HII_B"/>
    <property type="match status" value="1"/>
</dbReference>
<dbReference type="PANTHER" id="PTHR10954:SF18">
    <property type="entry name" value="RIBONUCLEASE HII"/>
    <property type="match status" value="1"/>
</dbReference>
<dbReference type="PANTHER" id="PTHR10954">
    <property type="entry name" value="RIBONUCLEASE H2 SUBUNIT A"/>
    <property type="match status" value="1"/>
</dbReference>
<dbReference type="GO" id="GO:0006298">
    <property type="term" value="P:mismatch repair"/>
    <property type="evidence" value="ECO:0007669"/>
    <property type="project" value="TreeGrafter"/>
</dbReference>
<dbReference type="InterPro" id="IPR024567">
    <property type="entry name" value="RNase_HII/HIII_dom"/>
</dbReference>
<evidence type="ECO:0000256" key="9">
    <source>
        <dbReference type="ARBA" id="ARBA00022722"/>
    </source>
</evidence>
<evidence type="ECO:0000256" key="17">
    <source>
        <dbReference type="SAM" id="MobiDB-lite"/>
    </source>
</evidence>
<feature type="binding site" evidence="14 15">
    <location>
        <position position="40"/>
    </location>
    <ligand>
        <name>a divalent metal cation</name>
        <dbReference type="ChEBI" id="CHEBI:60240"/>
    </ligand>
</feature>
<dbReference type="SUPFAM" id="SSF53098">
    <property type="entry name" value="Ribonuclease H-like"/>
    <property type="match status" value="1"/>
</dbReference>
<evidence type="ECO:0000256" key="6">
    <source>
        <dbReference type="ARBA" id="ARBA00012180"/>
    </source>
</evidence>
<accession>A0A1X3DDF0</accession>
<reference evidence="20" key="1">
    <citation type="submission" date="2017-01" db="EMBL/GenBank/DDBJ databases">
        <authorList>
            <person name="Wolfgang W.J."/>
            <person name="Cole J."/>
            <person name="Wroblewski D."/>
            <person name="Mcginnis J."/>
            <person name="Musser K.A."/>
        </authorList>
    </citation>
    <scope>NUCLEOTIDE SEQUENCE [LARGE SCALE GENOMIC DNA]</scope>
    <source>
        <strain evidence="20">DSM 19151</strain>
    </source>
</reference>
<keyword evidence="9 14" id="KW-0540">Nuclease</keyword>
<feature type="binding site" evidence="14 15">
    <location>
        <position position="131"/>
    </location>
    <ligand>
        <name>a divalent metal cation</name>
        <dbReference type="ChEBI" id="CHEBI:60240"/>
    </ligand>
</feature>
<name>A0A1X3DDF0_9NEIS</name>
<dbReference type="PROSITE" id="PS51975">
    <property type="entry name" value="RNASE_H_2"/>
    <property type="match status" value="1"/>
</dbReference>
<evidence type="ECO:0000256" key="8">
    <source>
        <dbReference type="ARBA" id="ARBA00022490"/>
    </source>
</evidence>
<dbReference type="GO" id="GO:0003723">
    <property type="term" value="F:RNA binding"/>
    <property type="evidence" value="ECO:0007669"/>
    <property type="project" value="UniProtKB-UniRule"/>
</dbReference>
<sequence>MGRKRRAGRSRHCRRRARSRTRGRLKDNRMNTVLTAGVDEAGRGPLVGSVFAAAVILPPCPNLPGLTDSKKLSENKRNELAAQIKAQAVAWSVASADVQEIAELNILNATLLAMTRAVQGLAVPPQKVLIDGNRVPKNLGIAAEAVVKGDSKIIEISAASVLAKTARDAEMYALAARYPQYGFDKHKGYGTAAHLAALAEFGALPEHRRDFAPVRAVLAQGKLFG</sequence>
<evidence type="ECO:0000256" key="1">
    <source>
        <dbReference type="ARBA" id="ARBA00000077"/>
    </source>
</evidence>
<dbReference type="InterPro" id="IPR001352">
    <property type="entry name" value="RNase_HII/HIII"/>
</dbReference>
<dbReference type="GO" id="GO:0005737">
    <property type="term" value="C:cytoplasm"/>
    <property type="evidence" value="ECO:0007669"/>
    <property type="project" value="UniProtKB-SubCell"/>
</dbReference>
<evidence type="ECO:0000256" key="11">
    <source>
        <dbReference type="ARBA" id="ARBA00022759"/>
    </source>
</evidence>
<dbReference type="Proteomes" id="UP000193118">
    <property type="component" value="Unassembled WGS sequence"/>
</dbReference>
<dbReference type="CDD" id="cd07182">
    <property type="entry name" value="RNase_HII_bacteria_HII_like"/>
    <property type="match status" value="1"/>
</dbReference>
<keyword evidence="11 14" id="KW-0255">Endonuclease</keyword>
<evidence type="ECO:0000256" key="16">
    <source>
        <dbReference type="RuleBase" id="RU003515"/>
    </source>
</evidence>
<comment type="similarity">
    <text evidence="5 14 16">Belongs to the RNase HII family.</text>
</comment>
<keyword evidence="13 14" id="KW-0464">Manganese</keyword>
<dbReference type="EC" id="3.1.26.4" evidence="6 14"/>